<dbReference type="Gene3D" id="2.70.70.10">
    <property type="entry name" value="Glucose Permease (Domain IIA)"/>
    <property type="match status" value="1"/>
</dbReference>
<dbReference type="InterPro" id="IPR011055">
    <property type="entry name" value="Dup_hybrid_motif"/>
</dbReference>
<feature type="coiled-coil region" evidence="1">
    <location>
        <begin position="198"/>
        <end position="281"/>
    </location>
</feature>
<evidence type="ECO:0000313" key="4">
    <source>
        <dbReference type="Proteomes" id="UP000054422"/>
    </source>
</evidence>
<dbReference type="InterPro" id="IPR016047">
    <property type="entry name" value="M23ase_b-sheet_dom"/>
</dbReference>
<protein>
    <submittedName>
        <fullName evidence="3">Peptidase M24</fullName>
    </submittedName>
</protein>
<dbReference type="STRING" id="1498499.EP47_09065"/>
<evidence type="ECO:0000256" key="1">
    <source>
        <dbReference type="SAM" id="Coils"/>
    </source>
</evidence>
<dbReference type="AlphaFoldDB" id="A0A0A2SPL4"/>
<sequence length="410" mass="47540">MHLPNRFRYFPTAFFQASTARSNYFMLSRIYHLAAYFEKGLVLSLRLGIMLSLFFCFSLEAQNSTPTIVQTRNKLKQLDIKIEKLKQTLASAQDKRAVLNQELSNTEKQIGEGINRLKIIQNNMSAKERNIAELQEKINQLNNQLDTQQTLLANHIRARYQMGEYQPLKWLLNQDDPFKINRILTYYQYLIKSRQHLIAEIDLTRKNLNKNKNKLDNEQAENKQLKYKLAQHQQQLEQSKKYHATLIQSINSEIQNSQQALHDFEKDKNNLSRLLTSLSQQSVIQNGKPFMQMRKKLPFPVQTSRRSIHRMNQGVTFFADEGSTVTAVSSGKVVFSDWLKGYGLLLIIDHGQGFMTLYAHNQSLFKRKGQMVQQNEQIASVGHSGGIKQNGLYFEIRQKGKAVNPLEWLS</sequence>
<name>A0A0A2SPL4_9GAMM</name>
<dbReference type="InterPro" id="IPR050570">
    <property type="entry name" value="Cell_wall_metabolism_enzyme"/>
</dbReference>
<dbReference type="CDD" id="cd12797">
    <property type="entry name" value="M23_peptidase"/>
    <property type="match status" value="1"/>
</dbReference>
<dbReference type="PANTHER" id="PTHR21666">
    <property type="entry name" value="PEPTIDASE-RELATED"/>
    <property type="match status" value="1"/>
</dbReference>
<dbReference type="GO" id="GO:0004222">
    <property type="term" value="F:metalloendopeptidase activity"/>
    <property type="evidence" value="ECO:0007669"/>
    <property type="project" value="TreeGrafter"/>
</dbReference>
<evidence type="ECO:0000259" key="2">
    <source>
        <dbReference type="Pfam" id="PF01551"/>
    </source>
</evidence>
<proteinExistence type="predicted"/>
<feature type="coiled-coil region" evidence="1">
    <location>
        <begin position="68"/>
        <end position="158"/>
    </location>
</feature>
<accession>A0A0A2SPL4</accession>
<dbReference type="SUPFAM" id="SSF51261">
    <property type="entry name" value="Duplicated hybrid motif"/>
    <property type="match status" value="1"/>
</dbReference>
<keyword evidence="1" id="KW-0175">Coiled coil</keyword>
<dbReference type="PANTHER" id="PTHR21666:SF270">
    <property type="entry name" value="MUREIN HYDROLASE ACTIVATOR ENVC"/>
    <property type="match status" value="1"/>
</dbReference>
<dbReference type="Pfam" id="PF01551">
    <property type="entry name" value="Peptidase_M23"/>
    <property type="match status" value="1"/>
</dbReference>
<dbReference type="Proteomes" id="UP000054422">
    <property type="component" value="Unassembled WGS sequence"/>
</dbReference>
<organism evidence="3 4">
    <name type="scientific">Legionella norrlandica</name>
    <dbReference type="NCBI Taxonomy" id="1498499"/>
    <lineage>
        <taxon>Bacteria</taxon>
        <taxon>Pseudomonadati</taxon>
        <taxon>Pseudomonadota</taxon>
        <taxon>Gammaproteobacteria</taxon>
        <taxon>Legionellales</taxon>
        <taxon>Legionellaceae</taxon>
        <taxon>Legionella</taxon>
    </lineage>
</organism>
<reference evidence="3 4" key="1">
    <citation type="submission" date="2014-05" db="EMBL/GenBank/DDBJ databases">
        <authorList>
            <person name="Rizzardi K."/>
            <person name="Winiecka-Krusnell J."/>
            <person name="Ramliden M."/>
            <person name="Alm E."/>
            <person name="Andersson S."/>
            <person name="Byfors S."/>
        </authorList>
    </citation>
    <scope>NUCLEOTIDE SEQUENCE [LARGE SCALE GENOMIC DNA]</scope>
    <source>
        <strain evidence="3 4">LEGN</strain>
    </source>
</reference>
<evidence type="ECO:0000313" key="3">
    <source>
        <dbReference type="EMBL" id="KGP63070.1"/>
    </source>
</evidence>
<dbReference type="SUPFAM" id="SSF57997">
    <property type="entry name" value="Tropomyosin"/>
    <property type="match status" value="1"/>
</dbReference>
<comment type="caution">
    <text evidence="3">The sequence shown here is derived from an EMBL/GenBank/DDBJ whole genome shotgun (WGS) entry which is preliminary data.</text>
</comment>
<keyword evidence="4" id="KW-1185">Reference proteome</keyword>
<gene>
    <name evidence="3" type="ORF">EP47_09065</name>
</gene>
<dbReference type="EMBL" id="JNCF01000027">
    <property type="protein sequence ID" value="KGP63070.1"/>
    <property type="molecule type" value="Genomic_DNA"/>
</dbReference>
<dbReference type="Gene3D" id="6.10.250.3150">
    <property type="match status" value="1"/>
</dbReference>
<feature type="domain" description="M23ase beta-sheet core" evidence="2">
    <location>
        <begin position="311"/>
        <end position="405"/>
    </location>
</feature>